<dbReference type="Pfam" id="PF10244">
    <property type="entry name" value="MRP-L51"/>
    <property type="match status" value="1"/>
</dbReference>
<evidence type="ECO:0000256" key="4">
    <source>
        <dbReference type="ARBA" id="ARBA00022980"/>
    </source>
</evidence>
<comment type="subcellular location">
    <subcellularLocation>
        <location evidence="1">Mitochondrion</location>
    </subcellularLocation>
</comment>
<sequence>MFGVYDNIGILGNFEKHPKELIKGPKWLRGWKGNELQRSLFHRDGGCPQPPGQPALRASTPYLSLGFYFHGDYKALPGQGHCLRVGGEEAGGPERLLKLQNQCGGRILFQDVLKPPKALASTRAGPQLCGFLENHFRGDEVKLIKKMVTPD</sequence>
<evidence type="ECO:0000313" key="10">
    <source>
        <dbReference type="Proteomes" id="UP001177744"/>
    </source>
</evidence>
<dbReference type="InterPro" id="IPR019373">
    <property type="entry name" value="Ribosomal_mL51"/>
</dbReference>
<comment type="caution">
    <text evidence="9">The sequence shown here is derived from an EMBL/GenBank/DDBJ whole genome shotgun (WGS) entry which is preliminary data.</text>
</comment>
<gene>
    <name evidence="9" type="ORF">QTO34_001258</name>
</gene>
<evidence type="ECO:0000256" key="6">
    <source>
        <dbReference type="ARBA" id="ARBA00023274"/>
    </source>
</evidence>
<dbReference type="PANTHER" id="PTHR13409:SF0">
    <property type="entry name" value="LARGE RIBOSOMAL SUBUNIT PROTEIN ML51"/>
    <property type="match status" value="1"/>
</dbReference>
<keyword evidence="4" id="KW-0689">Ribosomal protein</keyword>
<dbReference type="Proteomes" id="UP001177744">
    <property type="component" value="Unassembled WGS sequence"/>
</dbReference>
<dbReference type="EMBL" id="JAULJE010000010">
    <property type="protein sequence ID" value="KAK1338147.1"/>
    <property type="molecule type" value="Genomic_DNA"/>
</dbReference>
<reference evidence="9" key="1">
    <citation type="submission" date="2023-06" db="EMBL/GenBank/DDBJ databases">
        <title>Reference genome for the Northern bat (Eptesicus nilssonii), a most northern bat species.</title>
        <authorList>
            <person name="Laine V.N."/>
            <person name="Pulliainen A.T."/>
            <person name="Lilley T.M."/>
        </authorList>
    </citation>
    <scope>NUCLEOTIDE SEQUENCE</scope>
    <source>
        <strain evidence="9">BLF_Eptnil</strain>
        <tissue evidence="9">Kidney</tissue>
    </source>
</reference>
<evidence type="ECO:0000256" key="8">
    <source>
        <dbReference type="ARBA" id="ARBA00035419"/>
    </source>
</evidence>
<dbReference type="PANTHER" id="PTHR13409">
    <property type="entry name" value="MITOCHONDRIAL 39S RIBOSOMAL PROTEIN L51"/>
    <property type="match status" value="1"/>
</dbReference>
<dbReference type="AlphaFoldDB" id="A0AA40LN87"/>
<protein>
    <recommendedName>
        <fullName evidence="7">Large ribosomal subunit protein mL51</fullName>
    </recommendedName>
    <alternativeName>
        <fullName evidence="8">39S ribosomal protein L51, mitochondrial</fullName>
    </alternativeName>
</protein>
<evidence type="ECO:0000256" key="1">
    <source>
        <dbReference type="ARBA" id="ARBA00004173"/>
    </source>
</evidence>
<dbReference type="GO" id="GO:0005762">
    <property type="term" value="C:mitochondrial large ribosomal subunit"/>
    <property type="evidence" value="ECO:0007669"/>
    <property type="project" value="TreeGrafter"/>
</dbReference>
<dbReference type="InterPro" id="IPR009078">
    <property type="entry name" value="Ferritin-like_SF"/>
</dbReference>
<keyword evidence="10" id="KW-1185">Reference proteome</keyword>
<evidence type="ECO:0000313" key="9">
    <source>
        <dbReference type="EMBL" id="KAK1338147.1"/>
    </source>
</evidence>
<evidence type="ECO:0000256" key="2">
    <source>
        <dbReference type="ARBA" id="ARBA00010972"/>
    </source>
</evidence>
<dbReference type="SUPFAM" id="SSF47240">
    <property type="entry name" value="Ferritin-like"/>
    <property type="match status" value="1"/>
</dbReference>
<dbReference type="InterPro" id="IPR012347">
    <property type="entry name" value="Ferritin-like"/>
</dbReference>
<organism evidence="9 10">
    <name type="scientific">Cnephaeus nilssonii</name>
    <name type="common">Northern bat</name>
    <name type="synonym">Eptesicus nilssonii</name>
    <dbReference type="NCBI Taxonomy" id="3371016"/>
    <lineage>
        <taxon>Eukaryota</taxon>
        <taxon>Metazoa</taxon>
        <taxon>Chordata</taxon>
        <taxon>Craniata</taxon>
        <taxon>Vertebrata</taxon>
        <taxon>Euteleostomi</taxon>
        <taxon>Mammalia</taxon>
        <taxon>Eutheria</taxon>
        <taxon>Laurasiatheria</taxon>
        <taxon>Chiroptera</taxon>
        <taxon>Yangochiroptera</taxon>
        <taxon>Vespertilionidae</taxon>
        <taxon>Cnephaeus</taxon>
    </lineage>
</organism>
<keyword evidence="6" id="KW-0687">Ribonucleoprotein</keyword>
<evidence type="ECO:0000256" key="7">
    <source>
        <dbReference type="ARBA" id="ARBA00035182"/>
    </source>
</evidence>
<comment type="similarity">
    <text evidence="2">Belongs to the mitochondrion-specific ribosomal protein mL51 family.</text>
</comment>
<dbReference type="GO" id="GO:0006412">
    <property type="term" value="P:translation"/>
    <property type="evidence" value="ECO:0007669"/>
    <property type="project" value="TreeGrafter"/>
</dbReference>
<evidence type="ECO:0000256" key="5">
    <source>
        <dbReference type="ARBA" id="ARBA00023128"/>
    </source>
</evidence>
<proteinExistence type="inferred from homology"/>
<dbReference type="GO" id="GO:0003735">
    <property type="term" value="F:structural constituent of ribosome"/>
    <property type="evidence" value="ECO:0007669"/>
    <property type="project" value="InterPro"/>
</dbReference>
<name>A0AA40LN87_CNENI</name>
<accession>A0AA40LN87</accession>
<keyword evidence="5" id="KW-0496">Mitochondrion</keyword>
<dbReference type="Gene3D" id="1.20.1260.10">
    <property type="match status" value="1"/>
</dbReference>
<evidence type="ECO:0000256" key="3">
    <source>
        <dbReference type="ARBA" id="ARBA00022946"/>
    </source>
</evidence>
<keyword evidence="3" id="KW-0809">Transit peptide</keyword>